<keyword evidence="8" id="KW-0106">Calcium</keyword>
<dbReference type="PANTHER" id="PTHR43447">
    <property type="entry name" value="ALPHA-AMYLASE"/>
    <property type="match status" value="1"/>
</dbReference>
<keyword evidence="10 12" id="KW-0326">Glycosidase</keyword>
<evidence type="ECO:0000256" key="2">
    <source>
        <dbReference type="ARBA" id="ARBA00001913"/>
    </source>
</evidence>
<dbReference type="Pfam" id="PF02806">
    <property type="entry name" value="Alpha-amylase_C"/>
    <property type="match status" value="1"/>
</dbReference>
<evidence type="ECO:0000256" key="11">
    <source>
        <dbReference type="RuleBase" id="RU003615"/>
    </source>
</evidence>
<name>A0A2N3QJ98_9BIFI</name>
<dbReference type="SUPFAM" id="SSF51445">
    <property type="entry name" value="(Trans)glycosidases"/>
    <property type="match status" value="1"/>
</dbReference>
<evidence type="ECO:0000259" key="14">
    <source>
        <dbReference type="SMART" id="SM00632"/>
    </source>
</evidence>
<dbReference type="Gene3D" id="2.60.40.1180">
    <property type="entry name" value="Golgi alpha-mannosidase II"/>
    <property type="match status" value="1"/>
</dbReference>
<evidence type="ECO:0000256" key="10">
    <source>
        <dbReference type="ARBA" id="ARBA00023295"/>
    </source>
</evidence>
<evidence type="ECO:0000259" key="15">
    <source>
        <dbReference type="SMART" id="SM00642"/>
    </source>
</evidence>
<feature type="domain" description="Glycosyl hydrolase family 13 catalytic" evidence="15">
    <location>
        <begin position="59"/>
        <end position="438"/>
    </location>
</feature>
<dbReference type="EMBL" id="PCGZ01000003">
    <property type="protein sequence ID" value="PKU91510.1"/>
    <property type="molecule type" value="Genomic_DNA"/>
</dbReference>
<dbReference type="GO" id="GO:0004556">
    <property type="term" value="F:alpha-amylase activity"/>
    <property type="evidence" value="ECO:0007669"/>
    <property type="project" value="UniProtKB-UniRule"/>
</dbReference>
<proteinExistence type="inferred from homology"/>
<keyword evidence="7 12" id="KW-0378">Hydrolase</keyword>
<evidence type="ECO:0000256" key="6">
    <source>
        <dbReference type="ARBA" id="ARBA00022723"/>
    </source>
</evidence>
<feature type="chain" id="PRO_5039517499" description="Alpha-amylase" evidence="13">
    <location>
        <begin position="43"/>
        <end position="546"/>
    </location>
</feature>
<dbReference type="AlphaFoldDB" id="A0A2N3QJ98"/>
<evidence type="ECO:0000256" key="5">
    <source>
        <dbReference type="ARBA" id="ARBA00017303"/>
    </source>
</evidence>
<gene>
    <name evidence="16" type="ORF">CQR46_0597</name>
</gene>
<dbReference type="GO" id="GO:0005975">
    <property type="term" value="P:carbohydrate metabolic process"/>
    <property type="evidence" value="ECO:0007669"/>
    <property type="project" value="InterPro"/>
</dbReference>
<keyword evidence="13" id="KW-0732">Signal</keyword>
<evidence type="ECO:0000256" key="7">
    <source>
        <dbReference type="ARBA" id="ARBA00022801"/>
    </source>
</evidence>
<dbReference type="InterPro" id="IPR017853">
    <property type="entry name" value="GH"/>
</dbReference>
<dbReference type="InterPro" id="IPR031319">
    <property type="entry name" value="A-amylase_C"/>
</dbReference>
<dbReference type="Gene3D" id="3.20.20.80">
    <property type="entry name" value="Glycosidases"/>
    <property type="match status" value="1"/>
</dbReference>
<dbReference type="SMART" id="SM00642">
    <property type="entry name" value="Aamy"/>
    <property type="match status" value="1"/>
</dbReference>
<dbReference type="SUPFAM" id="SSF51011">
    <property type="entry name" value="Glycosyl hydrolase domain"/>
    <property type="match status" value="1"/>
</dbReference>
<reference evidence="16 17" key="1">
    <citation type="submission" date="2017-10" db="EMBL/GenBank/DDBJ databases">
        <title>Bifidobacterium genomics.</title>
        <authorList>
            <person name="Lugli G.A."/>
            <person name="Milani C."/>
            <person name="Mancabelli L."/>
        </authorList>
    </citation>
    <scope>NUCLEOTIDE SEQUENCE [LARGE SCALE GENOMIC DNA]</scope>
    <source>
        <strain evidence="16 17">1524B</strain>
    </source>
</reference>
<sequence>MTTRTPHTAPSILRGPVGAVRRTVVRACAACAGMALVLAPLAACGHADTGSTALPRKTDVEVIAFQQPWNSIARECTQTYGPAGVAYVEISPPQESIRGTQWWTSYQPVSYRLDSKLGTEEELAHMIEECSAAGVDIIADVVLNQTTGAGENKELTGVAGTRYNPGTGSYPGFTGNEGQHPEGVNSHDFHDYNNGASISNYRDQDEVQQGRLSGMWDFDSSSAKVRDLQSDYLARLYRLGVRGFRMDAVKHIDAEDVKALKQAMAKKIEVPEQDIYWIQEVIGNAGEAKGIQPSNYFDTGTVTQFAFAGAMKSNVPGSLNALSDLRERLGDIKRNPYAIPTDKANVFVTNWDTERNGQALSYKDGAAFALANAFSLAYDYGTPRLISDYRFTDNDAGAPGATETSVPDVNFNEACATNDGPWNCEQRWTPTRGMIAFHNYVHGTAVDHWQEGTDAAVIAFSRTGKGFIAMNGGDEEASVEFETSMPDGEYCNVYAVQDCSQTVRVRKGKVRTSVPARSAVALYAGATAKAHPSSPVAVDPSTPRQD</sequence>
<evidence type="ECO:0000256" key="1">
    <source>
        <dbReference type="ARBA" id="ARBA00000548"/>
    </source>
</evidence>
<accession>A0A2N3QJ98</accession>
<dbReference type="InterPro" id="IPR006048">
    <property type="entry name" value="A-amylase/branching_C"/>
</dbReference>
<dbReference type="InterPro" id="IPR006047">
    <property type="entry name" value="GH13_cat_dom"/>
</dbReference>
<comment type="catalytic activity">
    <reaction evidence="1 12">
        <text>Endohydrolysis of (1-&gt;4)-alpha-D-glucosidic linkages in polysaccharides containing three or more (1-&gt;4)-alpha-linked D-glucose units.</text>
        <dbReference type="EC" id="3.2.1.1"/>
    </reaction>
</comment>
<evidence type="ECO:0000313" key="17">
    <source>
        <dbReference type="Proteomes" id="UP000233730"/>
    </source>
</evidence>
<dbReference type="Pfam" id="PF00128">
    <property type="entry name" value="Alpha-amylase"/>
    <property type="match status" value="1"/>
</dbReference>
<organism evidence="16 17">
    <name type="scientific">Bifidobacterium pseudolongum subsp. globosum</name>
    <dbReference type="NCBI Taxonomy" id="1690"/>
    <lineage>
        <taxon>Bacteria</taxon>
        <taxon>Bacillati</taxon>
        <taxon>Actinomycetota</taxon>
        <taxon>Actinomycetes</taxon>
        <taxon>Bifidobacteriales</taxon>
        <taxon>Bifidobacteriaceae</taxon>
        <taxon>Bifidobacterium</taxon>
    </lineage>
</organism>
<dbReference type="SMART" id="SM00632">
    <property type="entry name" value="Aamy_C"/>
    <property type="match status" value="1"/>
</dbReference>
<dbReference type="EC" id="3.2.1.1" evidence="4 12"/>
<evidence type="ECO:0000313" key="16">
    <source>
        <dbReference type="EMBL" id="PKU91510.1"/>
    </source>
</evidence>
<comment type="similarity">
    <text evidence="3 11">Belongs to the glycosyl hydrolase 13 family.</text>
</comment>
<evidence type="ECO:0000256" key="13">
    <source>
        <dbReference type="SAM" id="SignalP"/>
    </source>
</evidence>
<dbReference type="InterPro" id="IPR013780">
    <property type="entry name" value="Glyco_hydro_b"/>
</dbReference>
<dbReference type="InterPro" id="IPR006046">
    <property type="entry name" value="Alpha_amylase"/>
</dbReference>
<feature type="signal peptide" evidence="13">
    <location>
        <begin position="1"/>
        <end position="42"/>
    </location>
</feature>
<dbReference type="Proteomes" id="UP000233730">
    <property type="component" value="Unassembled WGS sequence"/>
</dbReference>
<evidence type="ECO:0000256" key="9">
    <source>
        <dbReference type="ARBA" id="ARBA00023277"/>
    </source>
</evidence>
<evidence type="ECO:0000256" key="3">
    <source>
        <dbReference type="ARBA" id="ARBA00008061"/>
    </source>
</evidence>
<dbReference type="PRINTS" id="PR00110">
    <property type="entry name" value="ALPHAAMYLASE"/>
</dbReference>
<keyword evidence="6" id="KW-0479">Metal-binding</keyword>
<protein>
    <recommendedName>
        <fullName evidence="5 12">Alpha-amylase</fullName>
        <ecNumber evidence="4 12">3.2.1.1</ecNumber>
    </recommendedName>
</protein>
<keyword evidence="9 12" id="KW-0119">Carbohydrate metabolism</keyword>
<evidence type="ECO:0000256" key="8">
    <source>
        <dbReference type="ARBA" id="ARBA00022837"/>
    </source>
</evidence>
<dbReference type="GO" id="GO:0046872">
    <property type="term" value="F:metal ion binding"/>
    <property type="evidence" value="ECO:0007669"/>
    <property type="project" value="UniProtKB-KW"/>
</dbReference>
<comment type="cofactor">
    <cofactor evidence="2">
        <name>Ca(2+)</name>
        <dbReference type="ChEBI" id="CHEBI:29108"/>
    </cofactor>
</comment>
<dbReference type="CDD" id="cd11317">
    <property type="entry name" value="AmyAc_bac_euk_AmyA"/>
    <property type="match status" value="1"/>
</dbReference>
<comment type="caution">
    <text evidence="16">The sequence shown here is derived from an EMBL/GenBank/DDBJ whole genome shotgun (WGS) entry which is preliminary data.</text>
</comment>
<evidence type="ECO:0000256" key="12">
    <source>
        <dbReference type="RuleBase" id="RU361134"/>
    </source>
</evidence>
<feature type="domain" description="Alpha-amylase C-terminal" evidence="14">
    <location>
        <begin position="446"/>
        <end position="527"/>
    </location>
</feature>
<evidence type="ECO:0000256" key="4">
    <source>
        <dbReference type="ARBA" id="ARBA00012595"/>
    </source>
</evidence>